<gene>
    <name evidence="3" type="ORF">C7476_10793</name>
</gene>
<comment type="caution">
    <text evidence="3">The sequence shown here is derived from an EMBL/GenBank/DDBJ whole genome shotgun (WGS) entry which is preliminary data.</text>
</comment>
<dbReference type="GO" id="GO:0009279">
    <property type="term" value="C:cell outer membrane"/>
    <property type="evidence" value="ECO:0007669"/>
    <property type="project" value="TreeGrafter"/>
</dbReference>
<dbReference type="GO" id="GO:0015473">
    <property type="term" value="F:fimbrial usher porin activity"/>
    <property type="evidence" value="ECO:0007669"/>
    <property type="project" value="InterPro"/>
</dbReference>
<dbReference type="Pfam" id="PF00577">
    <property type="entry name" value="Usher"/>
    <property type="match status" value="1"/>
</dbReference>
<protein>
    <submittedName>
        <fullName evidence="3">Outer membrane usher protein</fullName>
    </submittedName>
</protein>
<dbReference type="PANTHER" id="PTHR30451">
    <property type="entry name" value="OUTER MEMBRANE USHER PROTEIN"/>
    <property type="match status" value="1"/>
</dbReference>
<accession>A0A368YR66</accession>
<sequence length="810" mass="86645">MPMFLSAAGRALAIFCMGLCTLSSGRAQNQGPPIPDQNISQSIEAGDFYLEVFINDTSTEMIGAFRQLADGGLSATPQELHEVGLKADTKVREPNGSVRLEDVPGLDYRIDAATQRLYVTIDDSARAAKVIDISPKGTTDDKAQKPQSSYGAVLNYSLFAGSNDLMDGNVKPFQGISGGFDARFFSPYGTLNQSFTANMSDGELEGVKRLNTTWSYSDAERLITYRAGDFISGGLPWTRPVFLGGMQVQRNFSLRPDLVTLPVPILSGTAAVPSTLEVYTQNVRTYSGAVPSGPFEVTNFPVFSGQGEAQIVLRDTLGRETRTTLPFYSSSLLLQKGLIDFSADLGFPRRNYGTESNDYDGAPMGVATFRYGLTNWLTLEGHFEGGVDLLNGGIGAAFPLGAYGVASVAAAGSSHDGDTGMIVNGSVEVTHGNYTLFARLQQAFGSYDDIASVSADDELDPIFDPSGVTVFSPRVPRSLAQVTLSTPGPFDRSNLNFSYTQLDLDKGDDSKIIGASFSQSLFKSSSFYATAFTDLEDSKSFGVFAGLTIPFDNDINVSTGYEQTADGPAGFIDVAKSERQEEGSYGWRLRTSEGSNPDRSASASYRARYARIEGSVQQFNDTVRANAQVDGAIAVASGGVFATNRIDDAFAVVDVGAPDIDVSFENRPVGRTNRSGRILVPNLRSYEPNIVAIDPKNLPVDASVGSTRNVVVPADRSGVVINFDVEQTTASALVTLLDASGKALDAGLRGHVERTGKEFVIGYDGEAYISALGAQNDIVVDLQDGKSCRARFPYQAKQGTQVKIKSVVCS</sequence>
<dbReference type="OrthoDB" id="8587at2"/>
<proteinExistence type="predicted"/>
<evidence type="ECO:0000313" key="3">
    <source>
        <dbReference type="EMBL" id="RCW82683.1"/>
    </source>
</evidence>
<dbReference type="GO" id="GO:0009297">
    <property type="term" value="P:pilus assembly"/>
    <property type="evidence" value="ECO:0007669"/>
    <property type="project" value="InterPro"/>
</dbReference>
<dbReference type="Gene3D" id="2.60.40.2610">
    <property type="entry name" value="Outer membrane usher protein FimD, plug domain"/>
    <property type="match status" value="1"/>
</dbReference>
<evidence type="ECO:0000256" key="2">
    <source>
        <dbReference type="SAM" id="SignalP"/>
    </source>
</evidence>
<dbReference type="AlphaFoldDB" id="A0A368YR66"/>
<dbReference type="InterPro" id="IPR000015">
    <property type="entry name" value="Fimb_usher"/>
</dbReference>
<feature type="region of interest" description="Disordered" evidence="1">
    <location>
        <begin position="583"/>
        <end position="602"/>
    </location>
</feature>
<keyword evidence="2" id="KW-0732">Signal</keyword>
<dbReference type="PANTHER" id="PTHR30451:SF5">
    <property type="entry name" value="SLR0019 PROTEIN"/>
    <property type="match status" value="1"/>
</dbReference>
<dbReference type="InterPro" id="IPR042186">
    <property type="entry name" value="FimD_plug_dom"/>
</dbReference>
<dbReference type="Proteomes" id="UP000253324">
    <property type="component" value="Unassembled WGS sequence"/>
</dbReference>
<feature type="chain" id="PRO_5016595236" evidence="2">
    <location>
        <begin position="28"/>
        <end position="810"/>
    </location>
</feature>
<dbReference type="Gene3D" id="2.60.40.3110">
    <property type="match status" value="1"/>
</dbReference>
<name>A0A368YR66_9HYPH</name>
<evidence type="ECO:0000256" key="1">
    <source>
        <dbReference type="SAM" id="MobiDB-lite"/>
    </source>
</evidence>
<reference evidence="3 4" key="1">
    <citation type="submission" date="2018-07" db="EMBL/GenBank/DDBJ databases">
        <title>Genomic Encyclopedia of Type Strains, Phase III (KMG-III): the genomes of soil and plant-associated and newly described type strains.</title>
        <authorList>
            <person name="Whitman W."/>
        </authorList>
    </citation>
    <scope>NUCLEOTIDE SEQUENCE [LARGE SCALE GENOMIC DNA]</scope>
    <source>
        <strain evidence="3 4">31-25a</strain>
    </source>
</reference>
<organism evidence="3 4">
    <name type="scientific">Phyllobacterium bourgognense</name>
    <dbReference type="NCBI Taxonomy" id="314236"/>
    <lineage>
        <taxon>Bacteria</taxon>
        <taxon>Pseudomonadati</taxon>
        <taxon>Pseudomonadota</taxon>
        <taxon>Alphaproteobacteria</taxon>
        <taxon>Hyphomicrobiales</taxon>
        <taxon>Phyllobacteriaceae</taxon>
        <taxon>Phyllobacterium</taxon>
    </lineage>
</organism>
<feature type="signal peptide" evidence="2">
    <location>
        <begin position="1"/>
        <end position="27"/>
    </location>
</feature>
<evidence type="ECO:0000313" key="4">
    <source>
        <dbReference type="Proteomes" id="UP000253324"/>
    </source>
</evidence>
<dbReference type="EMBL" id="QPJM01000007">
    <property type="protein sequence ID" value="RCW82683.1"/>
    <property type="molecule type" value="Genomic_DNA"/>
</dbReference>
<keyword evidence="4" id="KW-1185">Reference proteome</keyword>